<keyword evidence="2 5" id="KW-0479">Metal-binding</keyword>
<evidence type="ECO:0000256" key="2">
    <source>
        <dbReference type="ARBA" id="ARBA00022723"/>
    </source>
</evidence>
<dbReference type="EMBL" id="MIGB01000025">
    <property type="protein sequence ID" value="OSY38133.1"/>
    <property type="molecule type" value="Genomic_DNA"/>
</dbReference>
<dbReference type="Proteomes" id="UP000194360">
    <property type="component" value="Unassembled WGS sequence"/>
</dbReference>
<gene>
    <name evidence="7" type="ORF">BG845_04306</name>
</gene>
<evidence type="ECO:0000256" key="4">
    <source>
        <dbReference type="ARBA" id="ARBA00023004"/>
    </source>
</evidence>
<dbReference type="STRING" id="2074.BG845_04306"/>
<comment type="similarity">
    <text evidence="1 6">Belongs to the carotenoid oxygenase family.</text>
</comment>
<keyword evidence="3 6" id="KW-0560">Oxidoreductase</keyword>
<dbReference type="EC" id="1.13.11.-" evidence="6"/>
<dbReference type="GO" id="GO:0010436">
    <property type="term" value="F:carotenoid dioxygenase activity"/>
    <property type="evidence" value="ECO:0007669"/>
    <property type="project" value="TreeGrafter"/>
</dbReference>
<keyword evidence="6" id="KW-0223">Dioxygenase</keyword>
<keyword evidence="4 5" id="KW-0408">Iron</keyword>
<reference evidence="7 8" key="1">
    <citation type="submission" date="2016-09" db="EMBL/GenBank/DDBJ databases">
        <title>Pseudonocardia autotrophica DSM535, a candidate organism with high potential of specific P450 cytochromes.</title>
        <authorList>
            <person name="Grumaz C."/>
            <person name="Vainshtein Y."/>
            <person name="Kirstahler P."/>
            <person name="Sohn K."/>
        </authorList>
    </citation>
    <scope>NUCLEOTIDE SEQUENCE [LARGE SCALE GENOMIC DNA]</scope>
    <source>
        <strain evidence="7 8">DSM 535</strain>
    </source>
</reference>
<accession>A0A1Y2MSD4</accession>
<sequence>MLVGMTTSDRLPAPLQGHFAPVPDEITAHDLPVIGALPPELTGRYLRNGPNPLPGQHSGHWFAGHGMLHGIRLRDGRAEWYRNRWVRTGLLAGRPHFTLDGAPDLAAVPANTHVVPHAGRILALVEAGLPHEVTPELETVGALDFGGRLRTAMTAHPKIDPVTGDLHSFGYGFVPPYLTYHRVSAAGELVTTTEVAVPAPTMMHDFAITDRHAVFLELPMMFRMEDASAGAMPYRWDDDHGARLGVMALDRPGEVRWFEIAPCFVFHVGNAHTDDRGRIVVDGARYAPADVAVMWSSLDGDPAGPAASAAASGKATLHRWTLDPATGAVSENALSEVGLEFPTVDDAVVGRSNRYTYAVADAGPSAAPYAAVLRHDRLRDEMAAHELGSDVVAGEAVFVPSAAADRAEDDGWLLSITTTRDGRASELLVLDARDPATDPVARVTLPRGVPTGFHGSWLPDRGQG</sequence>
<dbReference type="PANTHER" id="PTHR10543:SF89">
    <property type="entry name" value="CAROTENOID 9,10(9',10')-CLEAVAGE DIOXYGENASE 1"/>
    <property type="match status" value="1"/>
</dbReference>
<evidence type="ECO:0000256" key="5">
    <source>
        <dbReference type="PIRSR" id="PIRSR604294-1"/>
    </source>
</evidence>
<dbReference type="AlphaFoldDB" id="A0A1Y2MSD4"/>
<evidence type="ECO:0000256" key="6">
    <source>
        <dbReference type="RuleBase" id="RU364048"/>
    </source>
</evidence>
<keyword evidence="8" id="KW-1185">Reference proteome</keyword>
<feature type="binding site" evidence="5">
    <location>
        <position position="204"/>
    </location>
    <ligand>
        <name>Fe cation</name>
        <dbReference type="ChEBI" id="CHEBI:24875"/>
        <note>catalytic</note>
    </ligand>
</feature>
<comment type="cofactor">
    <cofactor evidence="5 6">
        <name>Fe(2+)</name>
        <dbReference type="ChEBI" id="CHEBI:29033"/>
    </cofactor>
    <text evidence="5 6">Binds 1 Fe(2+) ion per subunit.</text>
</comment>
<name>A0A1Y2MSD4_PSEAH</name>
<evidence type="ECO:0000256" key="3">
    <source>
        <dbReference type="ARBA" id="ARBA00023002"/>
    </source>
</evidence>
<dbReference type="PANTHER" id="PTHR10543">
    <property type="entry name" value="BETA-CAROTENE DIOXYGENASE"/>
    <property type="match status" value="1"/>
</dbReference>
<dbReference type="GO" id="GO:0046872">
    <property type="term" value="F:metal ion binding"/>
    <property type="evidence" value="ECO:0007669"/>
    <property type="project" value="UniProtKB-KW"/>
</dbReference>
<feature type="binding site" evidence="5">
    <location>
        <position position="267"/>
    </location>
    <ligand>
        <name>Fe cation</name>
        <dbReference type="ChEBI" id="CHEBI:24875"/>
        <note>catalytic</note>
    </ligand>
</feature>
<dbReference type="GO" id="GO:0016121">
    <property type="term" value="P:carotene catabolic process"/>
    <property type="evidence" value="ECO:0007669"/>
    <property type="project" value="TreeGrafter"/>
</dbReference>
<comment type="caution">
    <text evidence="7">The sequence shown here is derived from an EMBL/GenBank/DDBJ whole genome shotgun (WGS) entry which is preliminary data.</text>
</comment>
<proteinExistence type="inferred from homology"/>
<evidence type="ECO:0000256" key="1">
    <source>
        <dbReference type="ARBA" id="ARBA00006787"/>
    </source>
</evidence>
<feature type="binding site" evidence="5">
    <location>
        <position position="156"/>
    </location>
    <ligand>
        <name>Fe cation</name>
        <dbReference type="ChEBI" id="CHEBI:24875"/>
        <note>catalytic</note>
    </ligand>
</feature>
<organism evidence="7 8">
    <name type="scientific">Pseudonocardia autotrophica</name>
    <name type="common">Amycolata autotrophica</name>
    <name type="synonym">Nocardia autotrophica</name>
    <dbReference type="NCBI Taxonomy" id="2074"/>
    <lineage>
        <taxon>Bacteria</taxon>
        <taxon>Bacillati</taxon>
        <taxon>Actinomycetota</taxon>
        <taxon>Actinomycetes</taxon>
        <taxon>Pseudonocardiales</taxon>
        <taxon>Pseudonocardiaceae</taxon>
        <taxon>Pseudonocardia</taxon>
    </lineage>
</organism>
<feature type="binding site" evidence="5">
    <location>
        <position position="454"/>
    </location>
    <ligand>
        <name>Fe cation</name>
        <dbReference type="ChEBI" id="CHEBI:24875"/>
        <note>catalytic</note>
    </ligand>
</feature>
<dbReference type="InterPro" id="IPR004294">
    <property type="entry name" value="Carotenoid_Oase"/>
</dbReference>
<dbReference type="Pfam" id="PF03055">
    <property type="entry name" value="RPE65"/>
    <property type="match status" value="1"/>
</dbReference>
<evidence type="ECO:0000313" key="8">
    <source>
        <dbReference type="Proteomes" id="UP000194360"/>
    </source>
</evidence>
<protein>
    <recommendedName>
        <fullName evidence="6">Dioxygenase</fullName>
        <ecNumber evidence="6">1.13.11.-</ecNumber>
    </recommendedName>
</protein>
<evidence type="ECO:0000313" key="7">
    <source>
        <dbReference type="EMBL" id="OSY38133.1"/>
    </source>
</evidence>